<dbReference type="InterPro" id="IPR043472">
    <property type="entry name" value="Macro_dom-like"/>
</dbReference>
<dbReference type="Gene3D" id="3.40.220.10">
    <property type="entry name" value="Leucine Aminopeptidase, subunit E, domain 1"/>
    <property type="match status" value="1"/>
</dbReference>
<evidence type="ECO:0000259" key="1">
    <source>
        <dbReference type="PROSITE" id="PS51154"/>
    </source>
</evidence>
<gene>
    <name evidence="2" type="ORF">GCM10010285_10350</name>
</gene>
<evidence type="ECO:0000313" key="2">
    <source>
        <dbReference type="EMBL" id="GGS33466.1"/>
    </source>
</evidence>
<feature type="domain" description="Macro" evidence="1">
    <location>
        <begin position="198"/>
        <end position="409"/>
    </location>
</feature>
<dbReference type="InterPro" id="IPR002589">
    <property type="entry name" value="Macro_dom"/>
</dbReference>
<dbReference type="SUPFAM" id="SSF52949">
    <property type="entry name" value="Macro domain-like"/>
    <property type="match status" value="1"/>
</dbReference>
<sequence>MRGDVAPHAPRIRPVDDRPVRCNGRTERACGACGAGAMLIAMPSPQPYPLDHGTVLAEVRKVRRAGVVRLRDIALPVLAEVARELPRGDGEVAAGPVERVLRLAVSRMGGGTLQTAAEYSLGLAQGTRDWPSADRRRRAAQVYGVSVERFRKHHEFMVLGQVAEQIVQVAEQYAGREQGQVAEQPLTRAVLPAVHRLLQVRIDRRTVPVTLHVHSVDLLRDIDVVVSPSNTYFALPAPYKSSVSATLRRAGARRDPTGGLVEDAIHDELGEWAARHGTRGRAASPGTVAVTSSGALTAQNVRRIYHVAVAVPRPETNDYEVQPSDITRGVTRVFALMAEESPECDPPLRSVCLPLLGAGRGGLTPLESFAALWAAVEAELARGADWDIHFVVRRHARADLLERLLTTAGEK</sequence>
<evidence type="ECO:0000313" key="3">
    <source>
        <dbReference type="Proteomes" id="UP000597853"/>
    </source>
</evidence>
<dbReference type="Proteomes" id="UP000597853">
    <property type="component" value="Unassembled WGS sequence"/>
</dbReference>
<dbReference type="EMBL" id="BMTX01000002">
    <property type="protein sequence ID" value="GGS33466.1"/>
    <property type="molecule type" value="Genomic_DNA"/>
</dbReference>
<proteinExistence type="predicted"/>
<name>A0ABQ2SNZ0_STREZ</name>
<accession>A0ABQ2SNZ0</accession>
<reference evidence="3" key="1">
    <citation type="journal article" date="2019" name="Int. J. Syst. Evol. Microbiol.">
        <title>The Global Catalogue of Microorganisms (GCM) 10K type strain sequencing project: providing services to taxonomists for standard genome sequencing and annotation.</title>
        <authorList>
            <consortium name="The Broad Institute Genomics Platform"/>
            <consortium name="The Broad Institute Genome Sequencing Center for Infectious Disease"/>
            <person name="Wu L."/>
            <person name="Ma J."/>
        </authorList>
    </citation>
    <scope>NUCLEOTIDE SEQUENCE [LARGE SCALE GENOMIC DNA]</scope>
    <source>
        <strain evidence="3">JCM 4416</strain>
    </source>
</reference>
<protein>
    <recommendedName>
        <fullName evidence="1">Macro domain-containing protein</fullName>
    </recommendedName>
</protein>
<dbReference type="PROSITE" id="PS51154">
    <property type="entry name" value="MACRO"/>
    <property type="match status" value="1"/>
</dbReference>
<comment type="caution">
    <text evidence="2">The sequence shown here is derived from an EMBL/GenBank/DDBJ whole genome shotgun (WGS) entry which is preliminary data.</text>
</comment>
<keyword evidence="3" id="KW-1185">Reference proteome</keyword>
<organism evidence="2 3">
    <name type="scientific">Streptomyces pseudogriseolus</name>
    <name type="common">Streptomyces gancidicus</name>
    <name type="synonym">Streptomyces rubiginosus</name>
    <dbReference type="NCBI Taxonomy" id="36817"/>
    <lineage>
        <taxon>Bacteria</taxon>
        <taxon>Bacillati</taxon>
        <taxon>Actinomycetota</taxon>
        <taxon>Actinomycetes</taxon>
        <taxon>Kitasatosporales</taxon>
        <taxon>Streptomycetaceae</taxon>
        <taxon>Streptomyces</taxon>
        <taxon>Streptomyces pseudogriseolus group</taxon>
    </lineage>
</organism>